<dbReference type="Gene3D" id="3.30.530.20">
    <property type="match status" value="1"/>
</dbReference>
<reference evidence="3" key="1">
    <citation type="submission" date="2022-11" db="EMBL/GenBank/DDBJ databases">
        <title>High-quality draft genome sequence of Galbibacter sp. strain CMA-7.</title>
        <authorList>
            <person name="Wei L."/>
            <person name="Dong C."/>
            <person name="Shao Z."/>
        </authorList>
    </citation>
    <scope>NUCLEOTIDE SEQUENCE</scope>
    <source>
        <strain evidence="3">CMA-7</strain>
    </source>
</reference>
<name>A0ABT6FWK9_9FLAO</name>
<evidence type="ECO:0000256" key="1">
    <source>
        <dbReference type="ARBA" id="ARBA00006817"/>
    </source>
</evidence>
<dbReference type="Proteomes" id="UP001153642">
    <property type="component" value="Unassembled WGS sequence"/>
</dbReference>
<dbReference type="EMBL" id="JAPMUA010000008">
    <property type="protein sequence ID" value="MDG3587635.1"/>
    <property type="molecule type" value="Genomic_DNA"/>
</dbReference>
<accession>A0ABT6FWK9</accession>
<dbReference type="SUPFAM" id="SSF55961">
    <property type="entry name" value="Bet v1-like"/>
    <property type="match status" value="1"/>
</dbReference>
<evidence type="ECO:0000259" key="2">
    <source>
        <dbReference type="Pfam" id="PF08327"/>
    </source>
</evidence>
<organism evidence="3 4">
    <name type="scientific">Galbibacter pacificus</name>
    <dbReference type="NCBI Taxonomy" id="2996052"/>
    <lineage>
        <taxon>Bacteria</taxon>
        <taxon>Pseudomonadati</taxon>
        <taxon>Bacteroidota</taxon>
        <taxon>Flavobacteriia</taxon>
        <taxon>Flavobacteriales</taxon>
        <taxon>Flavobacteriaceae</taxon>
        <taxon>Galbibacter</taxon>
    </lineage>
</organism>
<protein>
    <submittedName>
        <fullName evidence="3">SRPBCC family protein</fullName>
    </submittedName>
</protein>
<gene>
    <name evidence="3" type="ORF">OSR52_17385</name>
</gene>
<evidence type="ECO:0000313" key="4">
    <source>
        <dbReference type="Proteomes" id="UP001153642"/>
    </source>
</evidence>
<proteinExistence type="inferred from homology"/>
<dbReference type="InterPro" id="IPR023393">
    <property type="entry name" value="START-like_dom_sf"/>
</dbReference>
<sequence>MKRSTQIIAEQDKQELFIEREFDAPRELVFKAFSEPDLIRQWMGPKEMSTVVDKLINQSHGSWRFTHKDPQGNNHSFNGVIHEVAKPERIIRTFEYEGMPDKGHVSLEFLTLENITDNHCKMTIQIIYKSVIDRDGHIQSGMERGVVDSHERLDVLLKTLKNE</sequence>
<dbReference type="RefSeq" id="WP_277901392.1">
    <property type="nucleotide sequence ID" value="NZ_JAPMUA010000008.1"/>
</dbReference>
<dbReference type="Pfam" id="PF08327">
    <property type="entry name" value="AHSA1"/>
    <property type="match status" value="1"/>
</dbReference>
<dbReference type="InterPro" id="IPR013538">
    <property type="entry name" value="ASHA1/2-like_C"/>
</dbReference>
<keyword evidence="4" id="KW-1185">Reference proteome</keyword>
<dbReference type="CDD" id="cd07826">
    <property type="entry name" value="SRPBCC_CalC_Aha1-like_9"/>
    <property type="match status" value="1"/>
</dbReference>
<evidence type="ECO:0000313" key="3">
    <source>
        <dbReference type="EMBL" id="MDG3587635.1"/>
    </source>
</evidence>
<comment type="caution">
    <text evidence="3">The sequence shown here is derived from an EMBL/GenBank/DDBJ whole genome shotgun (WGS) entry which is preliminary data.</text>
</comment>
<comment type="similarity">
    <text evidence="1">Belongs to the AHA1 family.</text>
</comment>
<feature type="domain" description="Activator of Hsp90 ATPase homologue 1/2-like C-terminal" evidence="2">
    <location>
        <begin position="23"/>
        <end position="157"/>
    </location>
</feature>